<evidence type="ECO:0000313" key="2">
    <source>
        <dbReference type="EMBL" id="VEU40841.1"/>
    </source>
</evidence>
<sequence length="374" mass="41199">MSEKEKTKSDHSFLPESSSMWAIRPYPDPIDTSLIEADGGKWIRLDDGRVVEYFVSGSSSPDARVLVDCPGGNCTGRLFSAVPAHVGAAEELNYKVVSVSVPGFGYSSIQPGRRIKDWPITDLLPVLKKEKVGEFLVTGTSFGTCHALATAWQFAEEKETGGKHESGVSCIGMGLRVPYLGSESCKQLELENHLSIGYTSTSANTSLIGTVIARLFTSFASRPGDAFEKPGRLMSAFVNLLNPGALAKLERLMTDHHHLMKTCKVDMERCVAHSDQGILYNYATDTLLDHGFLVTEIWKDLPVVVWYAEDDEDCPPSHGKWIANKHADNTDKDEPNHFTNVSSRVFAEFGHIGTAFLNHDEFLRELHGHVTAQD</sequence>
<dbReference type="Gene3D" id="3.40.50.1820">
    <property type="entry name" value="alpha/beta hydrolase"/>
    <property type="match status" value="1"/>
</dbReference>
<dbReference type="SUPFAM" id="SSF53474">
    <property type="entry name" value="alpha/beta-Hydrolases"/>
    <property type="match status" value="1"/>
</dbReference>
<reference evidence="1 3" key="1">
    <citation type="submission" date="2019-01" db="EMBL/GenBank/DDBJ databases">
        <authorList>
            <person name="Ferrante I. M."/>
        </authorList>
    </citation>
    <scope>NUCLEOTIDE SEQUENCE [LARGE SCALE GENOMIC DNA]</scope>
    <source>
        <strain evidence="1 3">B856</strain>
    </source>
</reference>
<proteinExistence type="predicted"/>
<evidence type="ECO:0000313" key="3">
    <source>
        <dbReference type="Proteomes" id="UP000291116"/>
    </source>
</evidence>
<dbReference type="InterPro" id="IPR029058">
    <property type="entry name" value="AB_hydrolase_fold"/>
</dbReference>
<dbReference type="EMBL" id="CAACVS010000312">
    <property type="protein sequence ID" value="VEU40841.1"/>
    <property type="molecule type" value="Genomic_DNA"/>
</dbReference>
<evidence type="ECO:0000313" key="1">
    <source>
        <dbReference type="EMBL" id="VEU40692.1"/>
    </source>
</evidence>
<keyword evidence="3" id="KW-1185">Reference proteome</keyword>
<dbReference type="AlphaFoldDB" id="A0A448ZF71"/>
<protein>
    <recommendedName>
        <fullName evidence="4">AB hydrolase-1 domain-containing protein</fullName>
    </recommendedName>
</protein>
<gene>
    <name evidence="1" type="ORF">PSNMU_V1.4_AUG-EV-PASAV3_0075880</name>
    <name evidence="2" type="ORF">PSNMU_V1.4_AUG-EV-PASAV3_0077380</name>
</gene>
<dbReference type="EMBL" id="CAACVS010000299">
    <property type="protein sequence ID" value="VEU40692.1"/>
    <property type="molecule type" value="Genomic_DNA"/>
</dbReference>
<dbReference type="Proteomes" id="UP000291116">
    <property type="component" value="Unassembled WGS sequence"/>
</dbReference>
<evidence type="ECO:0008006" key="4">
    <source>
        <dbReference type="Google" id="ProtNLM"/>
    </source>
</evidence>
<organism evidence="1 3">
    <name type="scientific">Pseudo-nitzschia multistriata</name>
    <dbReference type="NCBI Taxonomy" id="183589"/>
    <lineage>
        <taxon>Eukaryota</taxon>
        <taxon>Sar</taxon>
        <taxon>Stramenopiles</taxon>
        <taxon>Ochrophyta</taxon>
        <taxon>Bacillariophyta</taxon>
        <taxon>Bacillariophyceae</taxon>
        <taxon>Bacillariophycidae</taxon>
        <taxon>Bacillariales</taxon>
        <taxon>Bacillariaceae</taxon>
        <taxon>Pseudo-nitzschia</taxon>
    </lineage>
</organism>
<name>A0A448ZF71_9STRA</name>
<accession>A0A448ZF71</accession>
<dbReference type="OrthoDB" id="294702at2759"/>